<feature type="region of interest" description="Disordered" evidence="1">
    <location>
        <begin position="385"/>
        <end position="410"/>
    </location>
</feature>
<evidence type="ECO:0008006" key="4">
    <source>
        <dbReference type="Google" id="ProtNLM"/>
    </source>
</evidence>
<feature type="compositionally biased region" description="Basic and acidic residues" evidence="1">
    <location>
        <begin position="125"/>
        <end position="148"/>
    </location>
</feature>
<sequence length="473" mass="50648">MVLRKMFRALAELAEDRRATRQAMGRLAARHELRSNPDEPMTVPKPLMRMLMLEADSDSSGSELSGTESEGDPDERVDAPASSPGASGGDAEAQVPHLDDVAGSENAHPFAGVADGVAGAPRVDELDKAEVGDRPSGRDSSRGRELRRTSFGGLSKQRRANLASSLAGGSGALSLLGADDKAAEATFRMARLVTMQLKRDSLDAWARYMSQRRRARETAKRLMGLLFRQAIGGSSLGWGGDTMRNLFEMWKRWTALRHAQQNGLPPPKYERVIAAWEIVERREHARVVRERALEVIRAWRASARERKAHRLLSRTDGSVADSLDSAGELVDDFALGSAPSEQGSIGRTAGAFTSSPGAIVITGAAGAFSPKLSLAGEGGGGLARPGLGLDAGDTSRLSPHGSMSSMASSRNWRAALTSTKSVQREQSPLAAVARAERTVKSKWLAVAVVLARTREPLDVASDRLPLTRVQFGG</sequence>
<evidence type="ECO:0000313" key="2">
    <source>
        <dbReference type="EMBL" id="KAA0154884.1"/>
    </source>
</evidence>
<protein>
    <recommendedName>
        <fullName evidence="4">Sfi1 spindle body domain-containing protein</fullName>
    </recommendedName>
</protein>
<keyword evidence="3" id="KW-1185">Reference proteome</keyword>
<feature type="region of interest" description="Disordered" evidence="1">
    <location>
        <begin position="53"/>
        <end position="93"/>
    </location>
</feature>
<feature type="compositionally biased region" description="Low complexity" evidence="1">
    <location>
        <begin position="58"/>
        <end position="68"/>
    </location>
</feature>
<comment type="caution">
    <text evidence="2">The sequence shown here is derived from an EMBL/GenBank/DDBJ whole genome shotgun (WGS) entry which is preliminary data.</text>
</comment>
<evidence type="ECO:0000256" key="1">
    <source>
        <dbReference type="SAM" id="MobiDB-lite"/>
    </source>
</evidence>
<dbReference type="AlphaFoldDB" id="A0A5A8CR03"/>
<dbReference type="Proteomes" id="UP000323011">
    <property type="component" value="Unassembled WGS sequence"/>
</dbReference>
<organism evidence="2 3">
    <name type="scientific">Cafeteria roenbergensis</name>
    <name type="common">Marine flagellate</name>
    <dbReference type="NCBI Taxonomy" id="33653"/>
    <lineage>
        <taxon>Eukaryota</taxon>
        <taxon>Sar</taxon>
        <taxon>Stramenopiles</taxon>
        <taxon>Bigyra</taxon>
        <taxon>Opalozoa</taxon>
        <taxon>Bicosoecida</taxon>
        <taxon>Cafeteriaceae</taxon>
        <taxon>Cafeteria</taxon>
    </lineage>
</organism>
<feature type="region of interest" description="Disordered" evidence="1">
    <location>
        <begin position="125"/>
        <end position="153"/>
    </location>
</feature>
<proteinExistence type="predicted"/>
<accession>A0A5A8CR03</accession>
<gene>
    <name evidence="2" type="ORF">FNF29_02025</name>
</gene>
<evidence type="ECO:0000313" key="3">
    <source>
        <dbReference type="Proteomes" id="UP000323011"/>
    </source>
</evidence>
<reference evidence="2 3" key="1">
    <citation type="submission" date="2019-07" db="EMBL/GenBank/DDBJ databases">
        <title>Genomes of Cafeteria roenbergensis.</title>
        <authorList>
            <person name="Fischer M.G."/>
            <person name="Hackl T."/>
            <person name="Roman M."/>
        </authorList>
    </citation>
    <scope>NUCLEOTIDE SEQUENCE [LARGE SCALE GENOMIC DNA]</scope>
    <source>
        <strain evidence="2 3">BVI</strain>
    </source>
</reference>
<dbReference type="EMBL" id="VLTN01000009">
    <property type="protein sequence ID" value="KAA0154884.1"/>
    <property type="molecule type" value="Genomic_DNA"/>
</dbReference>
<name>A0A5A8CR03_CAFRO</name>